<dbReference type="EnsemblPlants" id="KEH37719">
    <property type="protein sequence ID" value="KEH37719"/>
    <property type="gene ID" value="MTR_2g046050"/>
</dbReference>
<evidence type="ECO:0000313" key="2">
    <source>
        <dbReference type="EMBL" id="KEH37719.1"/>
    </source>
</evidence>
<organism evidence="2 4">
    <name type="scientific">Medicago truncatula</name>
    <name type="common">Barrel medic</name>
    <name type="synonym">Medicago tribuloides</name>
    <dbReference type="NCBI Taxonomy" id="3880"/>
    <lineage>
        <taxon>Eukaryota</taxon>
        <taxon>Viridiplantae</taxon>
        <taxon>Streptophyta</taxon>
        <taxon>Embryophyta</taxon>
        <taxon>Tracheophyta</taxon>
        <taxon>Spermatophyta</taxon>
        <taxon>Magnoliopsida</taxon>
        <taxon>eudicotyledons</taxon>
        <taxon>Gunneridae</taxon>
        <taxon>Pentapetalae</taxon>
        <taxon>rosids</taxon>
        <taxon>fabids</taxon>
        <taxon>Fabales</taxon>
        <taxon>Fabaceae</taxon>
        <taxon>Papilionoideae</taxon>
        <taxon>50 kb inversion clade</taxon>
        <taxon>NPAAA clade</taxon>
        <taxon>Hologalegina</taxon>
        <taxon>IRL clade</taxon>
        <taxon>Trifolieae</taxon>
        <taxon>Medicago</taxon>
    </lineage>
</organism>
<reference evidence="2 4" key="1">
    <citation type="journal article" date="2011" name="Nature">
        <title>The Medicago genome provides insight into the evolution of rhizobial symbioses.</title>
        <authorList>
            <person name="Young N.D."/>
            <person name="Debelle F."/>
            <person name="Oldroyd G.E."/>
            <person name="Geurts R."/>
            <person name="Cannon S.B."/>
            <person name="Udvardi M.K."/>
            <person name="Benedito V.A."/>
            <person name="Mayer K.F."/>
            <person name="Gouzy J."/>
            <person name="Schoof H."/>
            <person name="Van de Peer Y."/>
            <person name="Proost S."/>
            <person name="Cook D.R."/>
            <person name="Meyers B.C."/>
            <person name="Spannagl M."/>
            <person name="Cheung F."/>
            <person name="De Mita S."/>
            <person name="Krishnakumar V."/>
            <person name="Gundlach H."/>
            <person name="Zhou S."/>
            <person name="Mudge J."/>
            <person name="Bharti A.K."/>
            <person name="Murray J.D."/>
            <person name="Naoumkina M.A."/>
            <person name="Rosen B."/>
            <person name="Silverstein K.A."/>
            <person name="Tang H."/>
            <person name="Rombauts S."/>
            <person name="Zhao P.X."/>
            <person name="Zhou P."/>
            <person name="Barbe V."/>
            <person name="Bardou P."/>
            <person name="Bechner M."/>
            <person name="Bellec A."/>
            <person name="Berger A."/>
            <person name="Berges H."/>
            <person name="Bidwell S."/>
            <person name="Bisseling T."/>
            <person name="Choisne N."/>
            <person name="Couloux A."/>
            <person name="Denny R."/>
            <person name="Deshpande S."/>
            <person name="Dai X."/>
            <person name="Doyle J.J."/>
            <person name="Dudez A.M."/>
            <person name="Farmer A.D."/>
            <person name="Fouteau S."/>
            <person name="Franken C."/>
            <person name="Gibelin C."/>
            <person name="Gish J."/>
            <person name="Goldstein S."/>
            <person name="Gonzalez A.J."/>
            <person name="Green P.J."/>
            <person name="Hallab A."/>
            <person name="Hartog M."/>
            <person name="Hua A."/>
            <person name="Humphray S.J."/>
            <person name="Jeong D.H."/>
            <person name="Jing Y."/>
            <person name="Jocker A."/>
            <person name="Kenton S.M."/>
            <person name="Kim D.J."/>
            <person name="Klee K."/>
            <person name="Lai H."/>
            <person name="Lang C."/>
            <person name="Lin S."/>
            <person name="Macmil S.L."/>
            <person name="Magdelenat G."/>
            <person name="Matthews L."/>
            <person name="McCorrison J."/>
            <person name="Monaghan E.L."/>
            <person name="Mun J.H."/>
            <person name="Najar F.Z."/>
            <person name="Nicholson C."/>
            <person name="Noirot C."/>
            <person name="O'Bleness M."/>
            <person name="Paule C.R."/>
            <person name="Poulain J."/>
            <person name="Prion F."/>
            <person name="Qin B."/>
            <person name="Qu C."/>
            <person name="Retzel E.F."/>
            <person name="Riddle C."/>
            <person name="Sallet E."/>
            <person name="Samain S."/>
            <person name="Samson N."/>
            <person name="Sanders I."/>
            <person name="Saurat O."/>
            <person name="Scarpelli C."/>
            <person name="Schiex T."/>
            <person name="Segurens B."/>
            <person name="Severin A.J."/>
            <person name="Sherrier D.J."/>
            <person name="Shi R."/>
            <person name="Sims S."/>
            <person name="Singer S.R."/>
            <person name="Sinharoy S."/>
            <person name="Sterck L."/>
            <person name="Viollet A."/>
            <person name="Wang B.B."/>
            <person name="Wang K."/>
            <person name="Wang M."/>
            <person name="Wang X."/>
            <person name="Warfsmann J."/>
            <person name="Weissenbach J."/>
            <person name="White D.D."/>
            <person name="White J.D."/>
            <person name="Wiley G.B."/>
            <person name="Wincker P."/>
            <person name="Xing Y."/>
            <person name="Yang L."/>
            <person name="Yao Z."/>
            <person name="Ying F."/>
            <person name="Zhai J."/>
            <person name="Zhou L."/>
            <person name="Zuber A."/>
            <person name="Denarie J."/>
            <person name="Dixon R.A."/>
            <person name="May G.D."/>
            <person name="Schwartz D.C."/>
            <person name="Rogers J."/>
            <person name="Quetier F."/>
            <person name="Town C.D."/>
            <person name="Roe B.A."/>
        </authorList>
    </citation>
    <scope>NUCLEOTIDE SEQUENCE [LARGE SCALE GENOMIC DNA]</scope>
    <source>
        <strain evidence="2">A17</strain>
        <strain evidence="3 4">cv. Jemalong A17</strain>
    </source>
</reference>
<accession>A0A072V6M4</accession>
<feature type="compositionally biased region" description="Acidic residues" evidence="1">
    <location>
        <begin position="276"/>
        <end position="291"/>
    </location>
</feature>
<reference evidence="2 4" key="2">
    <citation type="journal article" date="2014" name="BMC Genomics">
        <title>An improved genome release (version Mt4.0) for the model legume Medicago truncatula.</title>
        <authorList>
            <person name="Tang H."/>
            <person name="Krishnakumar V."/>
            <person name="Bidwell S."/>
            <person name="Rosen B."/>
            <person name="Chan A."/>
            <person name="Zhou S."/>
            <person name="Gentzbittel L."/>
            <person name="Childs K.L."/>
            <person name="Yandell M."/>
            <person name="Gundlach H."/>
            <person name="Mayer K.F."/>
            <person name="Schwartz D.C."/>
            <person name="Town C.D."/>
        </authorList>
    </citation>
    <scope>GENOME REANNOTATION</scope>
    <source>
        <strain evidence="2">A17</strain>
        <strain evidence="3 4">cv. Jemalong A17</strain>
    </source>
</reference>
<proteinExistence type="predicted"/>
<dbReference type="EMBL" id="CM001218">
    <property type="protein sequence ID" value="KEH37719.1"/>
    <property type="molecule type" value="Genomic_DNA"/>
</dbReference>
<keyword evidence="4" id="KW-1185">Reference proteome</keyword>
<reference evidence="3" key="3">
    <citation type="submission" date="2015-04" db="UniProtKB">
        <authorList>
            <consortium name="EnsemblPlants"/>
        </authorList>
    </citation>
    <scope>IDENTIFICATION</scope>
    <source>
        <strain evidence="3">cv. Jemalong A17</strain>
    </source>
</reference>
<dbReference type="AlphaFoldDB" id="A0A072V6M4"/>
<sequence>MRSKTKGNELCVMDVKVLATSNQNVLRISRNRKRGCLSLGQMMIPSSSLDKDESGKSISEKEYRGMIGSFYKHVTVFTGRCESDEDYNEEICLQGEKQKKIIVRMHIEKEKPISTILGLQDEVTLLTSKVDDNMIKYVIMLNTGSDMLDDIVQVGKGSGNLTGKMKSNYDTKIFGILISKACRRSYMRKPSGGCLNKKLMKNHVTLRSSTSYTLYELWKGRKPTVKYFHVFGTYKVINSKTNTMMESINVVVDDSTVEKAKDVEDEAGTSFQQLDSPEDVSDIESNIESDSNEVQVNKGPYISIQKDQLKDLII</sequence>
<name>A0A072V6M4_MEDTR</name>
<evidence type="ECO:0000313" key="3">
    <source>
        <dbReference type="EnsemblPlants" id="KEH37719"/>
    </source>
</evidence>
<evidence type="ECO:0000256" key="1">
    <source>
        <dbReference type="SAM" id="MobiDB-lite"/>
    </source>
</evidence>
<evidence type="ECO:0000313" key="4">
    <source>
        <dbReference type="Proteomes" id="UP000002051"/>
    </source>
</evidence>
<gene>
    <name evidence="2" type="ordered locus">MTR_2g046050</name>
</gene>
<protein>
    <submittedName>
        <fullName evidence="2 3">Uncharacterized protein</fullName>
    </submittedName>
</protein>
<dbReference type="Proteomes" id="UP000002051">
    <property type="component" value="Chromosome 2"/>
</dbReference>
<feature type="region of interest" description="Disordered" evidence="1">
    <location>
        <begin position="266"/>
        <end position="294"/>
    </location>
</feature>
<dbReference type="HOGENOM" id="CLU_886731_0_0_1"/>